<proteinExistence type="predicted"/>
<comment type="caution">
    <text evidence="1">The sequence shown here is derived from an EMBL/GenBank/DDBJ whole genome shotgun (WGS) entry which is preliminary data.</text>
</comment>
<accession>A0A2N6QMQ6</accession>
<organism evidence="1 2">
    <name type="scientific">Hoylesella buccalis</name>
    <dbReference type="NCBI Taxonomy" id="28127"/>
    <lineage>
        <taxon>Bacteria</taxon>
        <taxon>Pseudomonadati</taxon>
        <taxon>Bacteroidota</taxon>
        <taxon>Bacteroidia</taxon>
        <taxon>Bacteroidales</taxon>
        <taxon>Prevotellaceae</taxon>
        <taxon>Hoylesella</taxon>
    </lineage>
</organism>
<reference evidence="1 2" key="1">
    <citation type="submission" date="2017-09" db="EMBL/GenBank/DDBJ databases">
        <title>Bacterial strain isolated from the female urinary microbiota.</title>
        <authorList>
            <person name="Thomas-White K."/>
            <person name="Kumar N."/>
            <person name="Forster S."/>
            <person name="Putonti C."/>
            <person name="Lawley T."/>
            <person name="Wolfe A.J."/>
        </authorList>
    </citation>
    <scope>NUCLEOTIDE SEQUENCE [LARGE SCALE GENOMIC DNA]</scope>
    <source>
        <strain evidence="1 2">UMB0536</strain>
    </source>
</reference>
<sequence length="131" mass="14955">MVLHNFLTVMTDVFLIEGVKGSGKSKRIHSLKEDYIKAGYKLTDSENEEDWNTAIFVLEKEGQKIVLNSGADTKSIIASFGIFLSNHKDAIEVYTAIRPQQNNPRLHKWMKDALSILHIKSEKVYHLPEEL</sequence>
<evidence type="ECO:0000313" key="1">
    <source>
        <dbReference type="EMBL" id="PMC22629.1"/>
    </source>
</evidence>
<gene>
    <name evidence="1" type="ORF">CJ231_12885</name>
</gene>
<name>A0A2N6QMQ6_9BACT</name>
<evidence type="ECO:0000313" key="2">
    <source>
        <dbReference type="Proteomes" id="UP000235564"/>
    </source>
</evidence>
<dbReference type="Proteomes" id="UP000235564">
    <property type="component" value="Unassembled WGS sequence"/>
</dbReference>
<dbReference type="EMBL" id="PNGJ01000017">
    <property type="protein sequence ID" value="PMC22629.1"/>
    <property type="molecule type" value="Genomic_DNA"/>
</dbReference>
<dbReference type="AlphaFoldDB" id="A0A2N6QMQ6"/>
<protein>
    <submittedName>
        <fullName evidence="1">Uncharacterized protein</fullName>
    </submittedName>
</protein>